<accession>A0ABZ1ESA2</accession>
<reference evidence="1 2" key="1">
    <citation type="submission" date="2022-10" db="EMBL/GenBank/DDBJ databases">
        <title>The complete genomes of actinobacterial strains from the NBC collection.</title>
        <authorList>
            <person name="Joergensen T.S."/>
            <person name="Alvarez Arevalo M."/>
            <person name="Sterndorff E.B."/>
            <person name="Faurdal D."/>
            <person name="Vuksanovic O."/>
            <person name="Mourched A.-S."/>
            <person name="Charusanti P."/>
            <person name="Shaw S."/>
            <person name="Blin K."/>
            <person name="Weber T."/>
        </authorList>
    </citation>
    <scope>NUCLEOTIDE SEQUENCE [LARGE SCALE GENOMIC DNA]</scope>
    <source>
        <strain evidence="1 2">NBC 01792</strain>
    </source>
</reference>
<organism evidence="1 2">
    <name type="scientific">Streptomyces cyaneofuscatus</name>
    <dbReference type="NCBI Taxonomy" id="66883"/>
    <lineage>
        <taxon>Bacteria</taxon>
        <taxon>Bacillati</taxon>
        <taxon>Actinomycetota</taxon>
        <taxon>Actinomycetes</taxon>
        <taxon>Kitasatosporales</taxon>
        <taxon>Streptomycetaceae</taxon>
        <taxon>Streptomyces</taxon>
    </lineage>
</organism>
<keyword evidence="2" id="KW-1185">Reference proteome</keyword>
<gene>
    <name evidence="1" type="ORF">OG849_06910</name>
</gene>
<protein>
    <submittedName>
        <fullName evidence="1">Uncharacterized protein</fullName>
    </submittedName>
</protein>
<dbReference type="RefSeq" id="WP_326706469.1">
    <property type="nucleotide sequence ID" value="NZ_CP109083.1"/>
</dbReference>
<dbReference type="EMBL" id="CP109083">
    <property type="protein sequence ID" value="WSB06984.1"/>
    <property type="molecule type" value="Genomic_DNA"/>
</dbReference>
<sequence>MRILEGTPEEIATFLRLTGEGNGGETLETADVLASSTGMSGMDVAIFIDQRGRTPEGKERVKQYLDQLGGVEIVTGQSARTKDGQTDYLMVRDDGKRRFGAVAYVKPANSGLTLRLTREDVADLATDYIQFRDVKAGHQYVVNCPLTSDEAVKWAVQLTHRALAKVRG</sequence>
<evidence type="ECO:0000313" key="1">
    <source>
        <dbReference type="EMBL" id="WSB06984.1"/>
    </source>
</evidence>
<dbReference type="Proteomes" id="UP001356428">
    <property type="component" value="Chromosome"/>
</dbReference>
<name>A0ABZ1ESA2_9ACTN</name>
<evidence type="ECO:0000313" key="2">
    <source>
        <dbReference type="Proteomes" id="UP001356428"/>
    </source>
</evidence>
<proteinExistence type="predicted"/>